<accession>A0A6V8LE15</accession>
<evidence type="ECO:0000313" key="2">
    <source>
        <dbReference type="EMBL" id="GFJ92819.1"/>
    </source>
</evidence>
<protein>
    <submittedName>
        <fullName evidence="2">Uncharacterized protein</fullName>
    </submittedName>
</protein>
<dbReference type="Proteomes" id="UP000482960">
    <property type="component" value="Unassembled WGS sequence"/>
</dbReference>
<reference evidence="2 3" key="1">
    <citation type="submission" date="2020-03" db="EMBL/GenBank/DDBJ databases">
        <title>Whole genome shotgun sequence of Phytohabitans rumicis NBRC 108638.</title>
        <authorList>
            <person name="Komaki H."/>
            <person name="Tamura T."/>
        </authorList>
    </citation>
    <scope>NUCLEOTIDE SEQUENCE [LARGE SCALE GENOMIC DNA]</scope>
    <source>
        <strain evidence="2 3">NBRC 108638</strain>
    </source>
</reference>
<keyword evidence="1" id="KW-0812">Transmembrane</keyword>
<keyword evidence="3" id="KW-1185">Reference proteome</keyword>
<organism evidence="2 3">
    <name type="scientific">Phytohabitans rumicis</name>
    <dbReference type="NCBI Taxonomy" id="1076125"/>
    <lineage>
        <taxon>Bacteria</taxon>
        <taxon>Bacillati</taxon>
        <taxon>Actinomycetota</taxon>
        <taxon>Actinomycetes</taxon>
        <taxon>Micromonosporales</taxon>
        <taxon>Micromonosporaceae</taxon>
    </lineage>
</organism>
<dbReference type="AlphaFoldDB" id="A0A6V8LE15"/>
<proteinExistence type="predicted"/>
<reference evidence="2 3" key="2">
    <citation type="submission" date="2020-03" db="EMBL/GenBank/DDBJ databases">
        <authorList>
            <person name="Ichikawa N."/>
            <person name="Kimura A."/>
            <person name="Kitahashi Y."/>
            <person name="Uohara A."/>
        </authorList>
    </citation>
    <scope>NUCLEOTIDE SEQUENCE [LARGE SCALE GENOMIC DNA]</scope>
    <source>
        <strain evidence="2 3">NBRC 108638</strain>
    </source>
</reference>
<name>A0A6V8LE15_9ACTN</name>
<evidence type="ECO:0000256" key="1">
    <source>
        <dbReference type="SAM" id="Phobius"/>
    </source>
</evidence>
<feature type="transmembrane region" description="Helical" evidence="1">
    <location>
        <begin position="20"/>
        <end position="39"/>
    </location>
</feature>
<sequence>MTTETITNDRTQTSADSERGLLLTMLVMVVLGVFGMYLISL</sequence>
<comment type="caution">
    <text evidence="2">The sequence shown here is derived from an EMBL/GenBank/DDBJ whole genome shotgun (WGS) entry which is preliminary data.</text>
</comment>
<dbReference type="EMBL" id="BLPG01000001">
    <property type="protein sequence ID" value="GFJ92819.1"/>
    <property type="molecule type" value="Genomic_DNA"/>
</dbReference>
<dbReference type="RefSeq" id="WP_281369027.1">
    <property type="nucleotide sequence ID" value="NZ_BAABJB010000005.1"/>
</dbReference>
<keyword evidence="1" id="KW-1133">Transmembrane helix</keyword>
<gene>
    <name evidence="2" type="ORF">Prum_064610</name>
</gene>
<keyword evidence="1" id="KW-0472">Membrane</keyword>
<evidence type="ECO:0000313" key="3">
    <source>
        <dbReference type="Proteomes" id="UP000482960"/>
    </source>
</evidence>